<dbReference type="SMART" id="SM00530">
    <property type="entry name" value="HTH_XRE"/>
    <property type="match status" value="1"/>
</dbReference>
<dbReference type="EMBL" id="WJBE01000026">
    <property type="protein sequence ID" value="MBC3901399.1"/>
    <property type="molecule type" value="Genomic_DNA"/>
</dbReference>
<organism evidence="2 3">
    <name type="scientific">Acetobacterium malicum</name>
    <dbReference type="NCBI Taxonomy" id="52692"/>
    <lineage>
        <taxon>Bacteria</taxon>
        <taxon>Bacillati</taxon>
        <taxon>Bacillota</taxon>
        <taxon>Clostridia</taxon>
        <taxon>Eubacteriales</taxon>
        <taxon>Eubacteriaceae</taxon>
        <taxon>Acetobacterium</taxon>
    </lineage>
</organism>
<evidence type="ECO:0000313" key="3">
    <source>
        <dbReference type="Proteomes" id="UP000622405"/>
    </source>
</evidence>
<dbReference type="SUPFAM" id="SSF47413">
    <property type="entry name" value="lambda repressor-like DNA-binding domains"/>
    <property type="match status" value="1"/>
</dbReference>
<sequence length="166" mass="18475">MNLSEKIISEIEKRKIKQSDLARLIGVDSTVVSSIIKGRRVGNLTISRLVKALGPEYEQYYEYQTCEICGKKFLPKNNRIKTCSVECSRLNVNKICAKWAKSNRSRNIAKDTDAQRFGWGAKVKGPAVSVAEYNSVARKEHGSYGQRGAAERLAQSGTMRESMGLG</sequence>
<name>A0ABR6Z1W9_9FIRM</name>
<comment type="caution">
    <text evidence="2">The sequence shown here is derived from an EMBL/GenBank/DDBJ whole genome shotgun (WGS) entry which is preliminary data.</text>
</comment>
<dbReference type="Gene3D" id="1.10.260.40">
    <property type="entry name" value="lambda repressor-like DNA-binding domains"/>
    <property type="match status" value="1"/>
</dbReference>
<dbReference type="CDD" id="cd00093">
    <property type="entry name" value="HTH_XRE"/>
    <property type="match status" value="1"/>
</dbReference>
<dbReference type="InterPro" id="IPR010982">
    <property type="entry name" value="Lambda_DNA-bd_dom_sf"/>
</dbReference>
<dbReference type="Pfam" id="PF01381">
    <property type="entry name" value="HTH_3"/>
    <property type="match status" value="1"/>
</dbReference>
<keyword evidence="3" id="KW-1185">Reference proteome</keyword>
<dbReference type="RefSeq" id="WP_186895451.1">
    <property type="nucleotide sequence ID" value="NZ_WJBE01000026.1"/>
</dbReference>
<evidence type="ECO:0000259" key="1">
    <source>
        <dbReference type="PROSITE" id="PS50943"/>
    </source>
</evidence>
<dbReference type="PROSITE" id="PS50943">
    <property type="entry name" value="HTH_CROC1"/>
    <property type="match status" value="1"/>
</dbReference>
<protein>
    <submittedName>
        <fullName evidence="2">Helix-turn-helix domain-containing protein</fullName>
    </submittedName>
</protein>
<feature type="domain" description="HTH cro/C1-type" evidence="1">
    <location>
        <begin position="7"/>
        <end position="60"/>
    </location>
</feature>
<dbReference type="Proteomes" id="UP000622405">
    <property type="component" value="Unassembled WGS sequence"/>
</dbReference>
<gene>
    <name evidence="2" type="ORF">GH811_17505</name>
</gene>
<proteinExistence type="predicted"/>
<dbReference type="InterPro" id="IPR001387">
    <property type="entry name" value="Cro/C1-type_HTH"/>
</dbReference>
<reference evidence="2 3" key="1">
    <citation type="journal article" date="2020" name="mSystems">
        <title>Defining Genomic and Predicted Metabolic Features of the Acetobacterium Genus.</title>
        <authorList>
            <person name="Ross D.E."/>
            <person name="Marshall C.W."/>
            <person name="Gulliver D."/>
            <person name="May H.D."/>
            <person name="Norman R.S."/>
        </authorList>
    </citation>
    <scope>NUCLEOTIDE SEQUENCE [LARGE SCALE GENOMIC DNA]</scope>
    <source>
        <strain evidence="2 3">DSM 4132</strain>
    </source>
</reference>
<evidence type="ECO:0000313" key="2">
    <source>
        <dbReference type="EMBL" id="MBC3901399.1"/>
    </source>
</evidence>
<accession>A0ABR6Z1W9</accession>